<name>A0A1H1S1U0_9ACTN</name>
<dbReference type="RefSeq" id="WP_092653633.1">
    <property type="nucleotide sequence ID" value="NZ_LT629732.1"/>
</dbReference>
<dbReference type="Gene3D" id="3.20.20.30">
    <property type="entry name" value="Luciferase-like domain"/>
    <property type="match status" value="1"/>
</dbReference>
<keyword evidence="7" id="KW-1185">Reference proteome</keyword>
<dbReference type="InterPro" id="IPR011251">
    <property type="entry name" value="Luciferase-like_dom"/>
</dbReference>
<gene>
    <name evidence="6" type="ORF">SAMN04489717_2635</name>
</gene>
<evidence type="ECO:0000256" key="2">
    <source>
        <dbReference type="ARBA" id="ARBA00022643"/>
    </source>
</evidence>
<organism evidence="6 7">
    <name type="scientific">Actinopolymorpha singaporensis</name>
    <dbReference type="NCBI Taxonomy" id="117157"/>
    <lineage>
        <taxon>Bacteria</taxon>
        <taxon>Bacillati</taxon>
        <taxon>Actinomycetota</taxon>
        <taxon>Actinomycetes</taxon>
        <taxon>Propionibacteriales</taxon>
        <taxon>Actinopolymorphaceae</taxon>
        <taxon>Actinopolymorpha</taxon>
    </lineage>
</organism>
<reference evidence="6 7" key="1">
    <citation type="submission" date="2016-10" db="EMBL/GenBank/DDBJ databases">
        <authorList>
            <person name="de Groot N.N."/>
        </authorList>
    </citation>
    <scope>NUCLEOTIDE SEQUENCE [LARGE SCALE GENOMIC DNA]</scope>
    <source>
        <strain evidence="6 7">DSM 22024</strain>
    </source>
</reference>
<evidence type="ECO:0000313" key="7">
    <source>
        <dbReference type="Proteomes" id="UP000198983"/>
    </source>
</evidence>
<accession>A0A1H1S1U0</accession>
<dbReference type="Proteomes" id="UP000198983">
    <property type="component" value="Chromosome I"/>
</dbReference>
<evidence type="ECO:0000256" key="1">
    <source>
        <dbReference type="ARBA" id="ARBA00022630"/>
    </source>
</evidence>
<dbReference type="STRING" id="117157.SAMN04489717_2635"/>
<dbReference type="SUPFAM" id="SSF51679">
    <property type="entry name" value="Bacterial luciferase-like"/>
    <property type="match status" value="1"/>
</dbReference>
<keyword evidence="2" id="KW-0288">FMN</keyword>
<feature type="domain" description="Luciferase-like" evidence="5">
    <location>
        <begin position="11"/>
        <end position="203"/>
    </location>
</feature>
<keyword evidence="3" id="KW-0560">Oxidoreductase</keyword>
<dbReference type="PANTHER" id="PTHR42847:SF4">
    <property type="entry name" value="ALKANESULFONATE MONOOXYGENASE-RELATED"/>
    <property type="match status" value="1"/>
</dbReference>
<dbReference type="PANTHER" id="PTHR42847">
    <property type="entry name" value="ALKANESULFONATE MONOOXYGENASE"/>
    <property type="match status" value="1"/>
</dbReference>
<evidence type="ECO:0000259" key="5">
    <source>
        <dbReference type="Pfam" id="PF00296"/>
    </source>
</evidence>
<dbReference type="Pfam" id="PF00296">
    <property type="entry name" value="Bac_luciferase"/>
    <property type="match status" value="1"/>
</dbReference>
<evidence type="ECO:0000313" key="6">
    <source>
        <dbReference type="EMBL" id="SDS41955.1"/>
    </source>
</evidence>
<dbReference type="EMBL" id="LT629732">
    <property type="protein sequence ID" value="SDS41955.1"/>
    <property type="molecule type" value="Genomic_DNA"/>
</dbReference>
<evidence type="ECO:0000256" key="3">
    <source>
        <dbReference type="ARBA" id="ARBA00023002"/>
    </source>
</evidence>
<dbReference type="InterPro" id="IPR050172">
    <property type="entry name" value="SsuD_RutA_monooxygenase"/>
</dbReference>
<keyword evidence="1" id="KW-0285">Flavoprotein</keyword>
<sequence>MRFSVTTGAAGPGLDPAGLARLAAQAERSGWDGFFLEDYLVYQGRTDVPTYDPWICLAAMAVATTRIRLGTTVTPLPRRRPWKLASEAVSVDVLSGGRLILGVGSGDGNEPGFGAVGEPVHPRERAERVDEGLAIITGLWTGRAVRHEGAHYRVDGLRYAARPVQRPRIPVWIGGDLLAPGVRRRIARWDGCCAYKGPPQASEGPITPADVRDLLAFVARERGHCEDFDVKVSGIDDPDGIAALADAGATWWGRWLAPGDPARIEDAILAGPPRV</sequence>
<evidence type="ECO:0000256" key="4">
    <source>
        <dbReference type="ARBA" id="ARBA00023033"/>
    </source>
</evidence>
<keyword evidence="4 6" id="KW-0503">Monooxygenase</keyword>
<dbReference type="InterPro" id="IPR036661">
    <property type="entry name" value="Luciferase-like_sf"/>
</dbReference>
<protein>
    <submittedName>
        <fullName evidence="6">Flavin-dependent oxidoreductase, luciferase family (Includes alkanesulfonate monooxygenase SsuD and methylene tetrahydromethanopterin reductase)</fullName>
    </submittedName>
</protein>
<dbReference type="OrthoDB" id="5175259at2"/>
<proteinExistence type="predicted"/>
<dbReference type="GO" id="GO:0046306">
    <property type="term" value="P:alkanesulfonate catabolic process"/>
    <property type="evidence" value="ECO:0007669"/>
    <property type="project" value="TreeGrafter"/>
</dbReference>
<dbReference type="GO" id="GO:0008726">
    <property type="term" value="F:alkanesulfonate monooxygenase activity"/>
    <property type="evidence" value="ECO:0007669"/>
    <property type="project" value="TreeGrafter"/>
</dbReference>
<dbReference type="AlphaFoldDB" id="A0A1H1S1U0"/>